<name>A0AAE3AAA3_9FIRM</name>
<dbReference type="PANTHER" id="PTHR21445:SF0">
    <property type="entry name" value="APURINIC-APYRIMIDINIC ENDONUCLEASE"/>
    <property type="match status" value="1"/>
</dbReference>
<dbReference type="EMBL" id="JAJEPS010000017">
    <property type="protein sequence ID" value="MCC2127273.1"/>
    <property type="molecule type" value="Genomic_DNA"/>
</dbReference>
<evidence type="ECO:0000259" key="1">
    <source>
        <dbReference type="Pfam" id="PF01261"/>
    </source>
</evidence>
<dbReference type="InterPro" id="IPR001719">
    <property type="entry name" value="AP_endonuc_2"/>
</dbReference>
<dbReference type="InterPro" id="IPR013022">
    <property type="entry name" value="Xyl_isomerase-like_TIM-brl"/>
</dbReference>
<keyword evidence="2" id="KW-0413">Isomerase</keyword>
<dbReference type="SMART" id="SM00518">
    <property type="entry name" value="AP2Ec"/>
    <property type="match status" value="1"/>
</dbReference>
<dbReference type="GO" id="GO:0003677">
    <property type="term" value="F:DNA binding"/>
    <property type="evidence" value="ECO:0007669"/>
    <property type="project" value="InterPro"/>
</dbReference>
<dbReference type="GO" id="GO:0008081">
    <property type="term" value="F:phosphoric diester hydrolase activity"/>
    <property type="evidence" value="ECO:0007669"/>
    <property type="project" value="TreeGrafter"/>
</dbReference>
<dbReference type="GO" id="GO:0008270">
    <property type="term" value="F:zinc ion binding"/>
    <property type="evidence" value="ECO:0007669"/>
    <property type="project" value="InterPro"/>
</dbReference>
<dbReference type="SUPFAM" id="SSF51658">
    <property type="entry name" value="Xylose isomerase-like"/>
    <property type="match status" value="1"/>
</dbReference>
<proteinExistence type="predicted"/>
<dbReference type="PANTHER" id="PTHR21445">
    <property type="entry name" value="ENDONUCLEASE IV ENDODEOXYRIBONUCLEASE IV"/>
    <property type="match status" value="1"/>
</dbReference>
<dbReference type="AlphaFoldDB" id="A0AAE3AAA3"/>
<dbReference type="InterPro" id="IPR036237">
    <property type="entry name" value="Xyl_isomerase-like_sf"/>
</dbReference>
<dbReference type="Pfam" id="PF01261">
    <property type="entry name" value="AP_endonuc_2"/>
    <property type="match status" value="1"/>
</dbReference>
<dbReference type="Proteomes" id="UP001198220">
    <property type="component" value="Unassembled WGS sequence"/>
</dbReference>
<dbReference type="RefSeq" id="WP_308459964.1">
    <property type="nucleotide sequence ID" value="NZ_JAJEPS010000017.1"/>
</dbReference>
<feature type="domain" description="Xylose isomerase-like TIM barrel" evidence="1">
    <location>
        <begin position="66"/>
        <end position="258"/>
    </location>
</feature>
<comment type="caution">
    <text evidence="2">The sequence shown here is derived from an EMBL/GenBank/DDBJ whole genome shotgun (WGS) entry which is preliminary data.</text>
</comment>
<accession>A0AAE3AAA3</accession>
<protein>
    <submittedName>
        <fullName evidence="2">Sugar phosphate isomerase/epimerase</fullName>
    </submittedName>
</protein>
<gene>
    <name evidence="2" type="ORF">LKD36_13960</name>
</gene>
<organism evidence="2 3">
    <name type="scientific">Hominiventricola filiformis</name>
    <dbReference type="NCBI Taxonomy" id="2885352"/>
    <lineage>
        <taxon>Bacteria</taxon>
        <taxon>Bacillati</taxon>
        <taxon>Bacillota</taxon>
        <taxon>Clostridia</taxon>
        <taxon>Lachnospirales</taxon>
        <taxon>Lachnospiraceae</taxon>
        <taxon>Hominiventricola</taxon>
    </lineage>
</organism>
<reference evidence="2 3" key="1">
    <citation type="submission" date="2021-10" db="EMBL/GenBank/DDBJ databases">
        <title>Anaerobic single-cell dispensing facilitates the cultivation of human gut bacteria.</title>
        <authorList>
            <person name="Afrizal A."/>
        </authorList>
    </citation>
    <scope>NUCLEOTIDE SEQUENCE [LARGE SCALE GENOMIC DNA]</scope>
    <source>
        <strain evidence="2 3">CLA-AA-H276</strain>
    </source>
</reference>
<dbReference type="GO" id="GO:0006284">
    <property type="term" value="P:base-excision repair"/>
    <property type="evidence" value="ECO:0007669"/>
    <property type="project" value="TreeGrafter"/>
</dbReference>
<evidence type="ECO:0000313" key="2">
    <source>
        <dbReference type="EMBL" id="MCC2127273.1"/>
    </source>
</evidence>
<sequence length="265" mass="31297">MTDKKRLYEIIPDSSNIRRSLDLAEKYGAVFEYNDFMLPGYLDDRAECRRKLIFYKSLGRDCSNDTLHGAFIDISVHSEDSLIRKVSRFRVRQSMEIAQEMGVRGVVFHTGLLASFNDKKYRESWLEANVEFWTDILEEYKNQSVYMENMFDWNSRELVQLTKAMQNSDRFGICLDYAHAAVFGKEESPEAWFEKTVPYIRHMHINDNDLVKDMHLPLGDGIIDWNRFFNLMEEYQIEASVLLEMAGWEKQLRSLEYLESKGFLK</sequence>
<keyword evidence="3" id="KW-1185">Reference proteome</keyword>
<dbReference type="GO" id="GO:0016853">
    <property type="term" value="F:isomerase activity"/>
    <property type="evidence" value="ECO:0007669"/>
    <property type="project" value="UniProtKB-KW"/>
</dbReference>
<dbReference type="Gene3D" id="3.20.20.150">
    <property type="entry name" value="Divalent-metal-dependent TIM barrel enzymes"/>
    <property type="match status" value="1"/>
</dbReference>
<dbReference type="GO" id="GO:0003906">
    <property type="term" value="F:DNA-(apurinic or apyrimidinic site) endonuclease activity"/>
    <property type="evidence" value="ECO:0007669"/>
    <property type="project" value="TreeGrafter"/>
</dbReference>
<evidence type="ECO:0000313" key="3">
    <source>
        <dbReference type="Proteomes" id="UP001198220"/>
    </source>
</evidence>